<comment type="caution">
    <text evidence="1">The sequence shown here is derived from an EMBL/GenBank/DDBJ whole genome shotgun (WGS) entry which is preliminary data.</text>
</comment>
<name>A0A815P3W3_9BILA</name>
<dbReference type="OrthoDB" id="10257471at2759"/>
<protein>
    <submittedName>
        <fullName evidence="1">Uncharacterized protein</fullName>
    </submittedName>
</protein>
<evidence type="ECO:0000313" key="1">
    <source>
        <dbReference type="EMBL" id="CAF1443805.1"/>
    </source>
</evidence>
<proteinExistence type="predicted"/>
<dbReference type="AlphaFoldDB" id="A0A815P3W3"/>
<sequence>MMLNRFCLQILPEIHDKIKWFNLESSSMKHILCARNYPNLYALGLYNIDEESVRCLFT</sequence>
<dbReference type="Proteomes" id="UP000663882">
    <property type="component" value="Unassembled WGS sequence"/>
</dbReference>
<organism evidence="1 2">
    <name type="scientific">Rotaria sordida</name>
    <dbReference type="NCBI Taxonomy" id="392033"/>
    <lineage>
        <taxon>Eukaryota</taxon>
        <taxon>Metazoa</taxon>
        <taxon>Spiralia</taxon>
        <taxon>Gnathifera</taxon>
        <taxon>Rotifera</taxon>
        <taxon>Eurotatoria</taxon>
        <taxon>Bdelloidea</taxon>
        <taxon>Philodinida</taxon>
        <taxon>Philodinidae</taxon>
        <taxon>Rotaria</taxon>
    </lineage>
</organism>
<accession>A0A815P3W3</accession>
<dbReference type="EMBL" id="CAJNOO010006294">
    <property type="protein sequence ID" value="CAF1443805.1"/>
    <property type="molecule type" value="Genomic_DNA"/>
</dbReference>
<gene>
    <name evidence="1" type="ORF">RFH988_LOCUS36456</name>
</gene>
<evidence type="ECO:0000313" key="2">
    <source>
        <dbReference type="Proteomes" id="UP000663882"/>
    </source>
</evidence>
<feature type="non-terminal residue" evidence="1">
    <location>
        <position position="58"/>
    </location>
</feature>
<reference evidence="1" key="1">
    <citation type="submission" date="2021-02" db="EMBL/GenBank/DDBJ databases">
        <authorList>
            <person name="Nowell W R."/>
        </authorList>
    </citation>
    <scope>NUCLEOTIDE SEQUENCE</scope>
</reference>